<sequence>MPSVKIRKTPSAYELFGGSFQGDTEPSSQRIRQQRSLGTFPRRGPQAQINAASEYRPRMRSNTTSGVSCSAQTPASYSRSRSRNRISEHILVPRSSSVAPPPLPSHGLPVVYGHGSIDRTVTMQGSQADIVIHTQTGNRTPGIVESVRSLERSYQFDASDVHHHDDIVDHLDAIDPQVATVSSLANTANAILIPPSQFYSRKPVIVLSSPNRRQRVQDTEAGYTHSESDDMDDMLDRHVESVLTRQDKVKRTLQGVWSFLKTPTGIIMGIYGFLVVFWGAALVLFLLKWINLHNANTQGFWVEVCSQIECGLFTATGIGLIPSRVLDTYRVSKIWYYKQKTTKLRHKAGLPELYDVDDLPDPAYDPNFVHVLTEQEEQDLHHHQVKFRESQTWYRPHGTVTHRAFPIKCVLPTGFTSAHINDERYSTALWICLFVDGNSFFQVILSSCMWSMNRFERPAWTTGTLIPASFLCGIISGVLIWRGGQRTRRTEKIEQILRMALAMEKKEKQGLSHGSTENASIHSPDTPLRLTSIACTDDLTTSSENNDNHGLIVASLGSPAIIEEMTIPATK</sequence>
<organism evidence="3 4">
    <name type="scientific">Rhizopogon vinicolor AM-OR11-026</name>
    <dbReference type="NCBI Taxonomy" id="1314800"/>
    <lineage>
        <taxon>Eukaryota</taxon>
        <taxon>Fungi</taxon>
        <taxon>Dikarya</taxon>
        <taxon>Basidiomycota</taxon>
        <taxon>Agaricomycotina</taxon>
        <taxon>Agaricomycetes</taxon>
        <taxon>Agaricomycetidae</taxon>
        <taxon>Boletales</taxon>
        <taxon>Suillineae</taxon>
        <taxon>Rhizopogonaceae</taxon>
        <taxon>Rhizopogon</taxon>
    </lineage>
</organism>
<feature type="transmembrane region" description="Helical" evidence="2">
    <location>
        <begin position="428"/>
        <end position="452"/>
    </location>
</feature>
<dbReference type="AlphaFoldDB" id="A0A1B7NIF9"/>
<dbReference type="STRING" id="1314800.A0A1B7NIF9"/>
<name>A0A1B7NIF9_9AGAM</name>
<evidence type="ECO:0000256" key="2">
    <source>
        <dbReference type="SAM" id="Phobius"/>
    </source>
</evidence>
<dbReference type="Proteomes" id="UP000092154">
    <property type="component" value="Unassembled WGS sequence"/>
</dbReference>
<evidence type="ECO:0000313" key="3">
    <source>
        <dbReference type="EMBL" id="OAX44552.1"/>
    </source>
</evidence>
<feature type="compositionally biased region" description="Polar residues" evidence="1">
    <location>
        <begin position="60"/>
        <end position="75"/>
    </location>
</feature>
<dbReference type="PANTHER" id="PTHR35872">
    <property type="entry name" value="INTEGRAL MEMBRANE PROTEIN (AFU_ORTHOLOGUE AFUA_5G07110)"/>
    <property type="match status" value="1"/>
</dbReference>
<reference evidence="3 4" key="1">
    <citation type="submission" date="2016-06" db="EMBL/GenBank/DDBJ databases">
        <title>Comparative genomics of the ectomycorrhizal sister species Rhizopogon vinicolor and Rhizopogon vesiculosus (Basidiomycota: Boletales) reveals a divergence of the mating type B locus.</title>
        <authorList>
            <consortium name="DOE Joint Genome Institute"/>
            <person name="Mujic A.B."/>
            <person name="Kuo A."/>
            <person name="Tritt A."/>
            <person name="Lipzen A."/>
            <person name="Chen C."/>
            <person name="Johnson J."/>
            <person name="Sharma A."/>
            <person name="Barry K."/>
            <person name="Grigoriev I.V."/>
            <person name="Spatafora J.W."/>
        </authorList>
    </citation>
    <scope>NUCLEOTIDE SEQUENCE [LARGE SCALE GENOMIC DNA]</scope>
    <source>
        <strain evidence="3 4">AM-OR11-026</strain>
    </source>
</reference>
<keyword evidence="4" id="KW-1185">Reference proteome</keyword>
<keyword evidence="2" id="KW-0472">Membrane</keyword>
<feature type="region of interest" description="Disordered" evidence="1">
    <location>
        <begin position="19"/>
        <end position="45"/>
    </location>
</feature>
<keyword evidence="2" id="KW-1133">Transmembrane helix</keyword>
<dbReference type="Pfam" id="PF11204">
    <property type="entry name" value="DUF2985"/>
    <property type="match status" value="1"/>
</dbReference>
<accession>A0A1B7NIF9</accession>
<keyword evidence="2" id="KW-0812">Transmembrane</keyword>
<proteinExistence type="predicted"/>
<dbReference type="InParanoid" id="A0A1B7NIF9"/>
<dbReference type="OrthoDB" id="3365211at2759"/>
<feature type="compositionally biased region" description="Polar residues" evidence="1">
    <location>
        <begin position="21"/>
        <end position="37"/>
    </location>
</feature>
<gene>
    <name evidence="3" type="ORF">K503DRAFT_305794</name>
</gene>
<evidence type="ECO:0000256" key="1">
    <source>
        <dbReference type="SAM" id="MobiDB-lite"/>
    </source>
</evidence>
<feature type="region of interest" description="Disordered" evidence="1">
    <location>
        <begin position="57"/>
        <end position="84"/>
    </location>
</feature>
<dbReference type="EMBL" id="KV448124">
    <property type="protein sequence ID" value="OAX44552.1"/>
    <property type="molecule type" value="Genomic_DNA"/>
</dbReference>
<dbReference type="PANTHER" id="PTHR35872:SF2">
    <property type="entry name" value="INTEGRAL MEMBRANE PROTEIN (AFU_ORTHOLOGUE AFUA_5G07110)"/>
    <property type="match status" value="1"/>
</dbReference>
<dbReference type="InterPro" id="IPR021369">
    <property type="entry name" value="DUF2985"/>
</dbReference>
<feature type="transmembrane region" description="Helical" evidence="2">
    <location>
        <begin position="266"/>
        <end position="287"/>
    </location>
</feature>
<evidence type="ECO:0000313" key="4">
    <source>
        <dbReference type="Proteomes" id="UP000092154"/>
    </source>
</evidence>
<protein>
    <submittedName>
        <fullName evidence="3">Uncharacterized protein</fullName>
    </submittedName>
</protein>
<feature type="transmembrane region" description="Helical" evidence="2">
    <location>
        <begin position="458"/>
        <end position="481"/>
    </location>
</feature>